<dbReference type="Proteomes" id="UP000290495">
    <property type="component" value="Plasmid 10"/>
</dbReference>
<proteinExistence type="predicted"/>
<evidence type="ECO:0000313" key="1">
    <source>
        <dbReference type="EMBL" id="VEU69308.1"/>
    </source>
</evidence>
<keyword evidence="1" id="KW-0614">Plasmid</keyword>
<protein>
    <submittedName>
        <fullName evidence="1">Uncharacterized protein</fullName>
    </submittedName>
</protein>
<dbReference type="EMBL" id="LR215019">
    <property type="protein sequence ID" value="VEU69308.1"/>
    <property type="molecule type" value="Genomic_DNA"/>
</dbReference>
<accession>A0A449AS05</accession>
<gene>
    <name evidence="1" type="ORF">NCTC10146_00801</name>
</gene>
<dbReference type="AlphaFoldDB" id="A0A449AS05"/>
<organism evidence="1 2">
    <name type="scientific">Mycoplasmopsis canis</name>
    <dbReference type="NCBI Taxonomy" id="29555"/>
    <lineage>
        <taxon>Bacteria</taxon>
        <taxon>Bacillati</taxon>
        <taxon>Mycoplasmatota</taxon>
        <taxon>Mycoplasmoidales</taxon>
        <taxon>Metamycoplasmataceae</taxon>
        <taxon>Mycoplasmopsis</taxon>
    </lineage>
</organism>
<reference evidence="1 2" key="1">
    <citation type="submission" date="2019-01" db="EMBL/GenBank/DDBJ databases">
        <authorList>
            <consortium name="Pathogen Informatics"/>
        </authorList>
    </citation>
    <scope>NUCLEOTIDE SEQUENCE [LARGE SCALE GENOMIC DNA]</scope>
    <source>
        <strain evidence="1 2">NCTC10146</strain>
        <plasmid evidence="2">10</plasmid>
    </source>
</reference>
<sequence length="92" mass="11263">MVILHKILYLFEYTKNDFLSLPRYFFRNVPDLQVRFKDNQNFIKYVRKIMPIDMVDNEITKENENTIVIKKDLTNFTKHNFTKKKLSFNIKN</sequence>
<dbReference type="RefSeq" id="WP_223212245.1">
    <property type="nucleotide sequence ID" value="NZ_LR215019.1"/>
</dbReference>
<evidence type="ECO:0000313" key="2">
    <source>
        <dbReference type="Proteomes" id="UP000290495"/>
    </source>
</evidence>
<geneLocation type="plasmid" evidence="1 2">
    <name>10</name>
</geneLocation>
<name>A0A449AS05_9BACT</name>